<dbReference type="eggNOG" id="ENOG502QPQD">
    <property type="taxonomic scope" value="Eukaryota"/>
</dbReference>
<dbReference type="InterPro" id="IPR052958">
    <property type="entry name" value="IFN-induced_PKR_regulator"/>
</dbReference>
<sequence>MILQKLKKDGIDIQNCRGQAYDNAAVMAGQHTGVQKRIKEINPKVEFVACTNHSLNLAGVHAASVAVNSVTFFGTMERLFLFFSSSTHRWDVLTSATGQDVKRLIETRWSARGDAVSVVRKAYSKILTVLEDLTGEKENGTTRSDAGVLLAALQSFSFLCFLGFWDSVLKEINDSQAYLQTKKLNLQQCDLKLQALRAFLMENRDQLIDNSVTYAKGICDDLGIAMDRRCRKKKTMAGETAGDAGLSYETELRRDMYHSLDRVIQEITTRFEQLHNLAEKYVFLNPSNLVNLEFDHYLSDVHDDEIIAEEFNIERKRLQHFISVVTSQGDTETWKDGPLELLQFIFTYHLENSVPNIVILLRIFLTIAVSVAGCEEFLKTKANQKLFAIYNEYFTFTKSCHFVY</sequence>
<dbReference type="PANTHER" id="PTHR46289:SF17">
    <property type="entry name" value="HAT C-TERMINAL DIMERISATION DOMAIN-CONTAINING PROTEIN"/>
    <property type="match status" value="1"/>
</dbReference>
<dbReference type="InParanoid" id="D2CG37"/>
<dbReference type="PhylomeDB" id="D2CG37"/>
<reference evidence="1 2" key="1">
    <citation type="journal article" date="2008" name="Nature">
        <title>The genome of the model beetle and pest Tribolium castaneum.</title>
        <authorList>
            <consortium name="Tribolium Genome Sequencing Consortium"/>
            <person name="Richards S."/>
            <person name="Gibbs R.A."/>
            <person name="Weinstock G.M."/>
            <person name="Brown S.J."/>
            <person name="Denell R."/>
            <person name="Beeman R.W."/>
            <person name="Gibbs R."/>
            <person name="Beeman R.W."/>
            <person name="Brown S.J."/>
            <person name="Bucher G."/>
            <person name="Friedrich M."/>
            <person name="Grimmelikhuijzen C.J."/>
            <person name="Klingler M."/>
            <person name="Lorenzen M."/>
            <person name="Richards S."/>
            <person name="Roth S."/>
            <person name="Schroder R."/>
            <person name="Tautz D."/>
            <person name="Zdobnov E.M."/>
            <person name="Muzny D."/>
            <person name="Gibbs R.A."/>
            <person name="Weinstock G.M."/>
            <person name="Attaway T."/>
            <person name="Bell S."/>
            <person name="Buhay C.J."/>
            <person name="Chandrabose M.N."/>
            <person name="Chavez D."/>
            <person name="Clerk-Blankenburg K.P."/>
            <person name="Cree A."/>
            <person name="Dao M."/>
            <person name="Davis C."/>
            <person name="Chacko J."/>
            <person name="Dinh H."/>
            <person name="Dugan-Rocha S."/>
            <person name="Fowler G."/>
            <person name="Garner T.T."/>
            <person name="Garnes J."/>
            <person name="Gnirke A."/>
            <person name="Hawes A."/>
            <person name="Hernandez J."/>
            <person name="Hines S."/>
            <person name="Holder M."/>
            <person name="Hume J."/>
            <person name="Jhangiani S.N."/>
            <person name="Joshi V."/>
            <person name="Khan Z.M."/>
            <person name="Jackson L."/>
            <person name="Kovar C."/>
            <person name="Kowis A."/>
            <person name="Lee S."/>
            <person name="Lewis L.R."/>
            <person name="Margolis J."/>
            <person name="Morgan M."/>
            <person name="Nazareth L.V."/>
            <person name="Nguyen N."/>
            <person name="Okwuonu G."/>
            <person name="Parker D."/>
            <person name="Richards S."/>
            <person name="Ruiz S.J."/>
            <person name="Santibanez J."/>
            <person name="Savard J."/>
            <person name="Scherer S.E."/>
            <person name="Schneider B."/>
            <person name="Sodergren E."/>
            <person name="Tautz D."/>
            <person name="Vattahil S."/>
            <person name="Villasana D."/>
            <person name="White C.S."/>
            <person name="Wright R."/>
            <person name="Park Y."/>
            <person name="Beeman R.W."/>
            <person name="Lord J."/>
            <person name="Oppert B."/>
            <person name="Lorenzen M."/>
            <person name="Brown S."/>
            <person name="Wang L."/>
            <person name="Savard J."/>
            <person name="Tautz D."/>
            <person name="Richards S."/>
            <person name="Weinstock G."/>
            <person name="Gibbs R.A."/>
            <person name="Liu Y."/>
            <person name="Worley K."/>
            <person name="Weinstock G."/>
            <person name="Elsik C.G."/>
            <person name="Reese J.T."/>
            <person name="Elhaik E."/>
            <person name="Landan G."/>
            <person name="Graur D."/>
            <person name="Arensburger P."/>
            <person name="Atkinson P."/>
            <person name="Beeman R.W."/>
            <person name="Beidler J."/>
            <person name="Brown S.J."/>
            <person name="Demuth J.P."/>
            <person name="Drury D.W."/>
            <person name="Du Y.Z."/>
            <person name="Fujiwara H."/>
            <person name="Lorenzen M."/>
            <person name="Maselli V."/>
            <person name="Osanai M."/>
            <person name="Park Y."/>
            <person name="Robertson H.M."/>
            <person name="Tu Z."/>
            <person name="Wang J.J."/>
            <person name="Wang S."/>
            <person name="Richards S."/>
            <person name="Song H."/>
            <person name="Zhang L."/>
            <person name="Sodergren E."/>
            <person name="Werner D."/>
            <person name="Stanke M."/>
            <person name="Morgenstern B."/>
            <person name="Solovyev V."/>
            <person name="Kosarev P."/>
            <person name="Brown G."/>
            <person name="Chen H.C."/>
            <person name="Ermolaeva O."/>
            <person name="Hlavina W."/>
            <person name="Kapustin Y."/>
            <person name="Kiryutin B."/>
            <person name="Kitts P."/>
            <person name="Maglott D."/>
            <person name="Pruitt K."/>
            <person name="Sapojnikov V."/>
            <person name="Souvorov A."/>
            <person name="Mackey A.J."/>
            <person name="Waterhouse R.M."/>
            <person name="Wyder S."/>
            <person name="Zdobnov E.M."/>
            <person name="Zdobnov E.M."/>
            <person name="Wyder S."/>
            <person name="Kriventseva E.V."/>
            <person name="Kadowaki T."/>
            <person name="Bork P."/>
            <person name="Aranda M."/>
            <person name="Bao R."/>
            <person name="Beermann A."/>
            <person name="Berns N."/>
            <person name="Bolognesi R."/>
            <person name="Bonneton F."/>
            <person name="Bopp D."/>
            <person name="Brown S.J."/>
            <person name="Bucher G."/>
            <person name="Butts T."/>
            <person name="Chaumot A."/>
            <person name="Denell R.E."/>
            <person name="Ferrier D.E."/>
            <person name="Friedrich M."/>
            <person name="Gordon C.M."/>
            <person name="Jindra M."/>
            <person name="Klingler M."/>
            <person name="Lan Q."/>
            <person name="Lattorff H.M."/>
            <person name="Laudet V."/>
            <person name="von Levetsow C."/>
            <person name="Liu Z."/>
            <person name="Lutz R."/>
            <person name="Lynch J.A."/>
            <person name="da Fonseca R.N."/>
            <person name="Posnien N."/>
            <person name="Reuter R."/>
            <person name="Roth S."/>
            <person name="Savard J."/>
            <person name="Schinko J.B."/>
            <person name="Schmitt C."/>
            <person name="Schoppmeier M."/>
            <person name="Schroder R."/>
            <person name="Shippy T.D."/>
            <person name="Simonnet F."/>
            <person name="Marques-Souza H."/>
            <person name="Tautz D."/>
            <person name="Tomoyasu Y."/>
            <person name="Trauner J."/>
            <person name="Van der Zee M."/>
            <person name="Vervoort M."/>
            <person name="Wittkopp N."/>
            <person name="Wimmer E.A."/>
            <person name="Yang X."/>
            <person name="Jones A.K."/>
            <person name="Sattelle D.B."/>
            <person name="Ebert P.R."/>
            <person name="Nelson D."/>
            <person name="Scott J.G."/>
            <person name="Beeman R.W."/>
            <person name="Muthukrishnan S."/>
            <person name="Kramer K.J."/>
            <person name="Arakane Y."/>
            <person name="Beeman R.W."/>
            <person name="Zhu Q."/>
            <person name="Hogenkamp D."/>
            <person name="Dixit R."/>
            <person name="Oppert B."/>
            <person name="Jiang H."/>
            <person name="Zou Z."/>
            <person name="Marshall J."/>
            <person name="Elpidina E."/>
            <person name="Vinokurov K."/>
            <person name="Oppert C."/>
            <person name="Zou Z."/>
            <person name="Evans J."/>
            <person name="Lu Z."/>
            <person name="Zhao P."/>
            <person name="Sumathipala N."/>
            <person name="Altincicek B."/>
            <person name="Vilcinskas A."/>
            <person name="Williams M."/>
            <person name="Hultmark D."/>
            <person name="Hetru C."/>
            <person name="Jiang H."/>
            <person name="Grimmelikhuijzen C.J."/>
            <person name="Hauser F."/>
            <person name="Cazzamali G."/>
            <person name="Williamson M."/>
            <person name="Park Y."/>
            <person name="Li B."/>
            <person name="Tanaka Y."/>
            <person name="Predel R."/>
            <person name="Neupert S."/>
            <person name="Schachtner J."/>
            <person name="Verleyen P."/>
            <person name="Raible F."/>
            <person name="Bork P."/>
            <person name="Friedrich M."/>
            <person name="Walden K.K."/>
            <person name="Robertson H.M."/>
            <person name="Angeli S."/>
            <person name="Foret S."/>
            <person name="Bucher G."/>
            <person name="Schuetz S."/>
            <person name="Maleszka R."/>
            <person name="Wimmer E.A."/>
            <person name="Beeman R.W."/>
            <person name="Lorenzen M."/>
            <person name="Tomoyasu Y."/>
            <person name="Miller S.C."/>
            <person name="Grossmann D."/>
            <person name="Bucher G."/>
        </authorList>
    </citation>
    <scope>NUCLEOTIDE SEQUENCE [LARGE SCALE GENOMIC DNA]</scope>
    <source>
        <strain evidence="1 2">Georgia GA2</strain>
    </source>
</reference>
<accession>D2CG37</accession>
<keyword evidence="2" id="KW-1185">Reference proteome</keyword>
<dbReference type="InterPro" id="IPR012337">
    <property type="entry name" value="RNaseH-like_sf"/>
</dbReference>
<dbReference type="EMBL" id="KQ972864">
    <property type="protein sequence ID" value="EFA12671.1"/>
    <property type="molecule type" value="Genomic_DNA"/>
</dbReference>
<dbReference type="OMA" id="DRRCRKK"/>
<dbReference type="HOGENOM" id="CLU_006175_0_1_1"/>
<dbReference type="SUPFAM" id="SSF53098">
    <property type="entry name" value="Ribonuclease H-like"/>
    <property type="match status" value="1"/>
</dbReference>
<proteinExistence type="predicted"/>
<dbReference type="STRING" id="7070.D2CG37"/>
<protein>
    <submittedName>
        <fullName evidence="1">52 kDa repressor of the inhibitor of the protein kinase-like Protein</fullName>
    </submittedName>
</protein>
<name>D2CG37_TRICA</name>
<dbReference type="AlphaFoldDB" id="D2CG37"/>
<evidence type="ECO:0000313" key="1">
    <source>
        <dbReference type="EMBL" id="EFA12671.1"/>
    </source>
</evidence>
<dbReference type="Proteomes" id="UP000007266">
    <property type="component" value="Unassembled WGS sequence"/>
</dbReference>
<reference evidence="1 2" key="2">
    <citation type="journal article" date="2010" name="Nucleic Acids Res.">
        <title>BeetleBase in 2010: revisions to provide comprehensive genomic information for Tribolium castaneum.</title>
        <authorList>
            <person name="Kim H.S."/>
            <person name="Murphy T."/>
            <person name="Xia J."/>
            <person name="Caragea D."/>
            <person name="Park Y."/>
            <person name="Beeman R.W."/>
            <person name="Lorenzen M.D."/>
            <person name="Butcher S."/>
            <person name="Manak J.R."/>
            <person name="Brown S.J."/>
        </authorList>
    </citation>
    <scope>NUCLEOTIDE SEQUENCE [LARGE SCALE GENOMIC DNA]</scope>
    <source>
        <strain evidence="1 2">Georgia GA2</strain>
    </source>
</reference>
<gene>
    <name evidence="1" type="primary">GLEAN_10694</name>
    <name evidence="1" type="ORF">TcasGA2_TC010694</name>
</gene>
<organism evidence="1 2">
    <name type="scientific">Tribolium castaneum</name>
    <name type="common">Red flour beetle</name>
    <dbReference type="NCBI Taxonomy" id="7070"/>
    <lineage>
        <taxon>Eukaryota</taxon>
        <taxon>Metazoa</taxon>
        <taxon>Ecdysozoa</taxon>
        <taxon>Arthropoda</taxon>
        <taxon>Hexapoda</taxon>
        <taxon>Insecta</taxon>
        <taxon>Pterygota</taxon>
        <taxon>Neoptera</taxon>
        <taxon>Endopterygota</taxon>
        <taxon>Coleoptera</taxon>
        <taxon>Polyphaga</taxon>
        <taxon>Cucujiformia</taxon>
        <taxon>Tenebrionidae</taxon>
        <taxon>Tenebrionidae incertae sedis</taxon>
        <taxon>Tribolium</taxon>
    </lineage>
</organism>
<evidence type="ECO:0000313" key="2">
    <source>
        <dbReference type="Proteomes" id="UP000007266"/>
    </source>
</evidence>
<dbReference type="PANTHER" id="PTHR46289">
    <property type="entry name" value="52 KDA REPRESSOR OF THE INHIBITOR OF THE PROTEIN KINASE-LIKE PROTEIN-RELATED"/>
    <property type="match status" value="1"/>
</dbReference>